<dbReference type="STRING" id="913774.A0A0C3D8L6"/>
<dbReference type="HOGENOM" id="CLU_014597_2_1_1"/>
<dbReference type="OrthoDB" id="4835445at2759"/>
<dbReference type="AlphaFoldDB" id="A0A0C3D8L6"/>
<dbReference type="PANTHER" id="PTHR37534:SF11">
    <property type="entry name" value="ZN(II)2CYS6 TRANSCRIPTION FACTOR (EUROFUNG)"/>
    <property type="match status" value="1"/>
</dbReference>
<dbReference type="InterPro" id="IPR021858">
    <property type="entry name" value="Fun_TF"/>
</dbReference>
<accession>A0A0C3D8L6</accession>
<evidence type="ECO:0008006" key="5">
    <source>
        <dbReference type="Google" id="ProtNLM"/>
    </source>
</evidence>
<dbReference type="InParanoid" id="A0A0C3D8L6"/>
<dbReference type="GO" id="GO:0045944">
    <property type="term" value="P:positive regulation of transcription by RNA polymerase II"/>
    <property type="evidence" value="ECO:0007669"/>
    <property type="project" value="TreeGrafter"/>
</dbReference>
<dbReference type="GO" id="GO:0000976">
    <property type="term" value="F:transcription cis-regulatory region binding"/>
    <property type="evidence" value="ECO:0007669"/>
    <property type="project" value="TreeGrafter"/>
</dbReference>
<keyword evidence="2" id="KW-0539">Nucleus</keyword>
<dbReference type="GO" id="GO:0003700">
    <property type="term" value="F:DNA-binding transcription factor activity"/>
    <property type="evidence" value="ECO:0007669"/>
    <property type="project" value="TreeGrafter"/>
</dbReference>
<gene>
    <name evidence="3" type="ORF">OIDMADRAFT_181731</name>
</gene>
<reference evidence="3 4" key="1">
    <citation type="submission" date="2014-04" db="EMBL/GenBank/DDBJ databases">
        <authorList>
            <consortium name="DOE Joint Genome Institute"/>
            <person name="Kuo A."/>
            <person name="Martino E."/>
            <person name="Perotto S."/>
            <person name="Kohler A."/>
            <person name="Nagy L.G."/>
            <person name="Floudas D."/>
            <person name="Copeland A."/>
            <person name="Barry K.W."/>
            <person name="Cichocki N."/>
            <person name="Veneault-Fourrey C."/>
            <person name="LaButti K."/>
            <person name="Lindquist E.A."/>
            <person name="Lipzen A."/>
            <person name="Lundell T."/>
            <person name="Morin E."/>
            <person name="Murat C."/>
            <person name="Sun H."/>
            <person name="Tunlid A."/>
            <person name="Henrissat B."/>
            <person name="Grigoriev I.V."/>
            <person name="Hibbett D.S."/>
            <person name="Martin F."/>
            <person name="Nordberg H.P."/>
            <person name="Cantor M.N."/>
            <person name="Hua S.X."/>
        </authorList>
    </citation>
    <scope>NUCLEOTIDE SEQUENCE [LARGE SCALE GENOMIC DNA]</scope>
    <source>
        <strain evidence="3 4">Zn</strain>
    </source>
</reference>
<evidence type="ECO:0000256" key="2">
    <source>
        <dbReference type="ARBA" id="ARBA00023242"/>
    </source>
</evidence>
<reference evidence="4" key="2">
    <citation type="submission" date="2015-01" db="EMBL/GenBank/DDBJ databases">
        <title>Evolutionary Origins and Diversification of the Mycorrhizal Mutualists.</title>
        <authorList>
            <consortium name="DOE Joint Genome Institute"/>
            <consortium name="Mycorrhizal Genomics Consortium"/>
            <person name="Kohler A."/>
            <person name="Kuo A."/>
            <person name="Nagy L.G."/>
            <person name="Floudas D."/>
            <person name="Copeland A."/>
            <person name="Barry K.W."/>
            <person name="Cichocki N."/>
            <person name="Veneault-Fourrey C."/>
            <person name="LaButti K."/>
            <person name="Lindquist E.A."/>
            <person name="Lipzen A."/>
            <person name="Lundell T."/>
            <person name="Morin E."/>
            <person name="Murat C."/>
            <person name="Riley R."/>
            <person name="Ohm R."/>
            <person name="Sun H."/>
            <person name="Tunlid A."/>
            <person name="Henrissat B."/>
            <person name="Grigoriev I.V."/>
            <person name="Hibbett D.S."/>
            <person name="Martin F."/>
        </authorList>
    </citation>
    <scope>NUCLEOTIDE SEQUENCE [LARGE SCALE GENOMIC DNA]</scope>
    <source>
        <strain evidence="4">Zn</strain>
    </source>
</reference>
<dbReference type="Proteomes" id="UP000054321">
    <property type="component" value="Unassembled WGS sequence"/>
</dbReference>
<comment type="subcellular location">
    <subcellularLocation>
        <location evidence="1">Nucleus</location>
    </subcellularLocation>
</comment>
<organism evidence="3 4">
    <name type="scientific">Oidiodendron maius (strain Zn)</name>
    <dbReference type="NCBI Taxonomy" id="913774"/>
    <lineage>
        <taxon>Eukaryota</taxon>
        <taxon>Fungi</taxon>
        <taxon>Dikarya</taxon>
        <taxon>Ascomycota</taxon>
        <taxon>Pezizomycotina</taxon>
        <taxon>Leotiomycetes</taxon>
        <taxon>Leotiomycetes incertae sedis</taxon>
        <taxon>Myxotrichaceae</taxon>
        <taxon>Oidiodendron</taxon>
    </lineage>
</organism>
<dbReference type="PANTHER" id="PTHR37534">
    <property type="entry name" value="TRANSCRIPTIONAL ACTIVATOR PROTEIN UGA3"/>
    <property type="match status" value="1"/>
</dbReference>
<sequence length="467" mass="52188">MPSSWSVSIPPSINHIPVMLASYYFRDVCSVFSSFDSELNPFRSYVSQVFQYSSPVFNAMLSSSAARLADEMPHLKIVGLQYQSQAMRCIAESLKEANQIPEDTLFAIFILGLSTAWHDGKDIGLAHFRAAQQAILSNSVSFRGNDQSMISFFKYALVYWEMAVSLVSDEVKISDSDIVNDIGESNLTAISNSEPGNIRVVPHPWTGVSSPVQVLFSRVAKVIGSLRSIKSSSNLGMIRYPKLSEEAERLEVSLWSIELPLIANVDDTGDPNTPASHHLLLAEAYIFGALYQIYHNFPSVLRKRRDYLSTGTFRGTSPMNNPLQEWYHSLLSDASDTTLLKSLGINIIYRLQQIPISSGTRSVQAILMFVAAGSLSLPSPLISEDPCLLNTHSVQPEAVFGSDQSIHIIQLREFTISRLSALRKLIHSRPVDLMLQVIKEIYWRLDEGQDVFWIDVMHEMKCETMLG</sequence>
<evidence type="ECO:0000256" key="1">
    <source>
        <dbReference type="ARBA" id="ARBA00004123"/>
    </source>
</evidence>
<evidence type="ECO:0000313" key="3">
    <source>
        <dbReference type="EMBL" id="KIM98262.1"/>
    </source>
</evidence>
<dbReference type="Pfam" id="PF11951">
    <property type="entry name" value="Fungal_trans_2"/>
    <property type="match status" value="1"/>
</dbReference>
<dbReference type="EMBL" id="KN832880">
    <property type="protein sequence ID" value="KIM98262.1"/>
    <property type="molecule type" value="Genomic_DNA"/>
</dbReference>
<protein>
    <recommendedName>
        <fullName evidence="5">Transcription factor domain-containing protein</fullName>
    </recommendedName>
</protein>
<name>A0A0C3D8L6_OIDMZ</name>
<dbReference type="GO" id="GO:0005634">
    <property type="term" value="C:nucleus"/>
    <property type="evidence" value="ECO:0007669"/>
    <property type="project" value="UniProtKB-SubCell"/>
</dbReference>
<keyword evidence="4" id="KW-1185">Reference proteome</keyword>
<proteinExistence type="predicted"/>
<evidence type="ECO:0000313" key="4">
    <source>
        <dbReference type="Proteomes" id="UP000054321"/>
    </source>
</evidence>